<proteinExistence type="predicted"/>
<keyword evidence="8" id="KW-1185">Reference proteome</keyword>
<feature type="compositionally biased region" description="Polar residues" evidence="5">
    <location>
        <begin position="230"/>
        <end position="245"/>
    </location>
</feature>
<accession>A0A0D2L0Z4</accession>
<feature type="transmembrane region" description="Helical" evidence="6">
    <location>
        <begin position="174"/>
        <end position="196"/>
    </location>
</feature>
<evidence type="ECO:0000313" key="7">
    <source>
        <dbReference type="EMBL" id="KJA20342.1"/>
    </source>
</evidence>
<sequence>MTLNLRANLPVDDSDSHFAYSAGDWSTLQGSTRQYNGSVHTTNVVGATVAFAFQGQAFILFATIPGAVPGNVAVNISIDEGSPTPIMQPTNSSDVFMDPLFTSSIMAFTTHTVVVTNSGNISFMFDEVELFSNDIIPSMSNPPSISSNTTTANSPSSSAQPTAVSGRSKVHTGAIIGGVVGGVAFIIFALLAFLFVRRRTRYRKSQSHIPNDKNPIKPLAAQPFPLDGPSLTSQNYPYPTDSSRPFASAEKAALRAQSSNEERLGNPSALSTPDQSSPSDCHSGVTPTSASDLNLPRPSNATNDVGVETFGHSESATTSSSFYSPSFPRPGEDGPPPYQPLSAARTAGAEHQMGSLIQEESEPGTFG</sequence>
<keyword evidence="3 6" id="KW-1133">Transmembrane helix</keyword>
<feature type="compositionally biased region" description="Polar residues" evidence="5">
    <location>
        <begin position="268"/>
        <end position="303"/>
    </location>
</feature>
<protein>
    <recommendedName>
        <fullName evidence="9">Mid2 domain-containing protein</fullName>
    </recommendedName>
</protein>
<evidence type="ECO:0000256" key="1">
    <source>
        <dbReference type="ARBA" id="ARBA00004167"/>
    </source>
</evidence>
<evidence type="ECO:0008006" key="9">
    <source>
        <dbReference type="Google" id="ProtNLM"/>
    </source>
</evidence>
<dbReference type="GO" id="GO:0016020">
    <property type="term" value="C:membrane"/>
    <property type="evidence" value="ECO:0007669"/>
    <property type="project" value="UniProtKB-SubCell"/>
</dbReference>
<name>A0A0D2L0Z4_HYPSF</name>
<evidence type="ECO:0000256" key="5">
    <source>
        <dbReference type="SAM" id="MobiDB-lite"/>
    </source>
</evidence>
<organism evidence="7 8">
    <name type="scientific">Hypholoma sublateritium (strain FD-334 SS-4)</name>
    <dbReference type="NCBI Taxonomy" id="945553"/>
    <lineage>
        <taxon>Eukaryota</taxon>
        <taxon>Fungi</taxon>
        <taxon>Dikarya</taxon>
        <taxon>Basidiomycota</taxon>
        <taxon>Agaricomycotina</taxon>
        <taxon>Agaricomycetes</taxon>
        <taxon>Agaricomycetidae</taxon>
        <taxon>Agaricales</taxon>
        <taxon>Agaricineae</taxon>
        <taxon>Strophariaceae</taxon>
        <taxon>Hypholoma</taxon>
    </lineage>
</organism>
<dbReference type="AlphaFoldDB" id="A0A0D2L0Z4"/>
<dbReference type="OMA" id="IMAFTTH"/>
<keyword evidence="2 6" id="KW-0812">Transmembrane</keyword>
<dbReference type="PANTHER" id="PTHR15549:SF27">
    <property type="entry name" value="CHITIN-BINDING TYPE-1 DOMAIN-CONTAINING PROTEIN"/>
    <property type="match status" value="1"/>
</dbReference>
<reference evidence="8" key="1">
    <citation type="submission" date="2014-04" db="EMBL/GenBank/DDBJ databases">
        <title>Evolutionary Origins and Diversification of the Mycorrhizal Mutualists.</title>
        <authorList>
            <consortium name="DOE Joint Genome Institute"/>
            <consortium name="Mycorrhizal Genomics Consortium"/>
            <person name="Kohler A."/>
            <person name="Kuo A."/>
            <person name="Nagy L.G."/>
            <person name="Floudas D."/>
            <person name="Copeland A."/>
            <person name="Barry K.W."/>
            <person name="Cichocki N."/>
            <person name="Veneault-Fourrey C."/>
            <person name="LaButti K."/>
            <person name="Lindquist E.A."/>
            <person name="Lipzen A."/>
            <person name="Lundell T."/>
            <person name="Morin E."/>
            <person name="Murat C."/>
            <person name="Riley R."/>
            <person name="Ohm R."/>
            <person name="Sun H."/>
            <person name="Tunlid A."/>
            <person name="Henrissat B."/>
            <person name="Grigoriev I.V."/>
            <person name="Hibbett D.S."/>
            <person name="Martin F."/>
        </authorList>
    </citation>
    <scope>NUCLEOTIDE SEQUENCE [LARGE SCALE GENOMIC DNA]</scope>
    <source>
        <strain evidence="8">FD-334 SS-4</strain>
    </source>
</reference>
<feature type="compositionally biased region" description="Low complexity" evidence="5">
    <location>
        <begin position="142"/>
        <end position="163"/>
    </location>
</feature>
<evidence type="ECO:0000256" key="6">
    <source>
        <dbReference type="SAM" id="Phobius"/>
    </source>
</evidence>
<keyword evidence="4 6" id="KW-0472">Membrane</keyword>
<dbReference type="Proteomes" id="UP000054270">
    <property type="component" value="Unassembled WGS sequence"/>
</dbReference>
<evidence type="ECO:0000256" key="2">
    <source>
        <dbReference type="ARBA" id="ARBA00022692"/>
    </source>
</evidence>
<dbReference type="EMBL" id="KN817568">
    <property type="protein sequence ID" value="KJA20342.1"/>
    <property type="molecule type" value="Genomic_DNA"/>
</dbReference>
<dbReference type="InterPro" id="IPR051694">
    <property type="entry name" value="Immunoregulatory_rcpt-like"/>
</dbReference>
<feature type="compositionally biased region" description="Low complexity" evidence="5">
    <location>
        <begin position="313"/>
        <end position="326"/>
    </location>
</feature>
<dbReference type="Gene3D" id="2.60.120.260">
    <property type="entry name" value="Galactose-binding domain-like"/>
    <property type="match status" value="1"/>
</dbReference>
<evidence type="ECO:0000256" key="4">
    <source>
        <dbReference type="ARBA" id="ARBA00023136"/>
    </source>
</evidence>
<feature type="region of interest" description="Disordered" evidence="5">
    <location>
        <begin position="204"/>
        <end position="367"/>
    </location>
</feature>
<feature type="region of interest" description="Disordered" evidence="5">
    <location>
        <begin position="142"/>
        <end position="165"/>
    </location>
</feature>
<dbReference type="OrthoDB" id="3265734at2759"/>
<dbReference type="PANTHER" id="PTHR15549">
    <property type="entry name" value="PAIRED IMMUNOGLOBULIN-LIKE TYPE 2 RECEPTOR"/>
    <property type="match status" value="1"/>
</dbReference>
<comment type="subcellular location">
    <subcellularLocation>
        <location evidence="1">Membrane</location>
        <topology evidence="1">Single-pass membrane protein</topology>
    </subcellularLocation>
</comment>
<dbReference type="GO" id="GO:0071944">
    <property type="term" value="C:cell periphery"/>
    <property type="evidence" value="ECO:0007669"/>
    <property type="project" value="UniProtKB-ARBA"/>
</dbReference>
<evidence type="ECO:0000313" key="8">
    <source>
        <dbReference type="Proteomes" id="UP000054270"/>
    </source>
</evidence>
<evidence type="ECO:0000256" key="3">
    <source>
        <dbReference type="ARBA" id="ARBA00022989"/>
    </source>
</evidence>
<gene>
    <name evidence="7" type="ORF">HYPSUDRAFT_217042</name>
</gene>